<dbReference type="InterPro" id="IPR011701">
    <property type="entry name" value="MFS"/>
</dbReference>
<evidence type="ECO:0000313" key="9">
    <source>
        <dbReference type="Proteomes" id="UP000245634"/>
    </source>
</evidence>
<dbReference type="AlphaFoldDB" id="A0A316DDM4"/>
<sequence>MEKTGTAPRSLWKNKIFTRMFVSYSISSFGDWFDMTALMILFSYTWHANSFLVALVPISYAVPSIALGQLAGVYADRWKKIQLMINTDLIRAVLTVALIFTGNPYWALPIMFLRATASVFNTPAQQALLRTSVPEEQLMKASAMIGMVMQISKVAGPLLGSILIALVSIKLCLVINAISFFISAVLLMTVGKVSEEGLSTPTPTETKPSLLQSWQEGWKTLFTIRMLYMSFAFYLVGFFTLQMVDSQFGILLREVVPGSETLLGYVISTVGFGMFTVGGILTGIKNIKSYGWTLSLGCLLTGLSFGGFGMFELGGPILWIYLCAFLGGLGVGLTIIGFSFLRQKETPPEMMGRITGITNSLTSAVVIIGPMVGGVMIGALGVSTAFQITGLVMLCVGVLGVLFKRLIWGSAQ</sequence>
<dbReference type="InterPro" id="IPR022324">
    <property type="entry name" value="Bacilysin_exporter_BacE_put"/>
</dbReference>
<dbReference type="SUPFAM" id="SSF103473">
    <property type="entry name" value="MFS general substrate transporter"/>
    <property type="match status" value="1"/>
</dbReference>
<dbReference type="GO" id="GO:0022857">
    <property type="term" value="F:transmembrane transporter activity"/>
    <property type="evidence" value="ECO:0007669"/>
    <property type="project" value="InterPro"/>
</dbReference>
<feature type="transmembrane region" description="Helical" evidence="7">
    <location>
        <begin position="50"/>
        <end position="68"/>
    </location>
</feature>
<keyword evidence="4 7" id="KW-0812">Transmembrane</keyword>
<feature type="transmembrane region" description="Helical" evidence="7">
    <location>
        <begin position="317"/>
        <end position="341"/>
    </location>
</feature>
<keyword evidence="2" id="KW-0813">Transport</keyword>
<keyword evidence="5 7" id="KW-1133">Transmembrane helix</keyword>
<protein>
    <submittedName>
        <fullName evidence="8">Putative MFS family arabinose efflux permease</fullName>
    </submittedName>
</protein>
<evidence type="ECO:0000256" key="2">
    <source>
        <dbReference type="ARBA" id="ARBA00022448"/>
    </source>
</evidence>
<gene>
    <name evidence="8" type="ORF">C7459_10236</name>
</gene>
<evidence type="ECO:0000256" key="4">
    <source>
        <dbReference type="ARBA" id="ARBA00022692"/>
    </source>
</evidence>
<dbReference type="InterPro" id="IPR036259">
    <property type="entry name" value="MFS_trans_sf"/>
</dbReference>
<dbReference type="PANTHER" id="PTHR43266">
    <property type="entry name" value="MACROLIDE-EFFLUX PROTEIN"/>
    <property type="match status" value="1"/>
</dbReference>
<keyword evidence="6 7" id="KW-0472">Membrane</keyword>
<dbReference type="PRINTS" id="PR01988">
    <property type="entry name" value="EXPORTERBACE"/>
</dbReference>
<evidence type="ECO:0000256" key="7">
    <source>
        <dbReference type="SAM" id="Phobius"/>
    </source>
</evidence>
<proteinExistence type="predicted"/>
<dbReference type="GO" id="GO:0005886">
    <property type="term" value="C:plasma membrane"/>
    <property type="evidence" value="ECO:0007669"/>
    <property type="project" value="UniProtKB-SubCell"/>
</dbReference>
<evidence type="ECO:0000256" key="6">
    <source>
        <dbReference type="ARBA" id="ARBA00023136"/>
    </source>
</evidence>
<feature type="transmembrane region" description="Helical" evidence="7">
    <location>
        <begin position="291"/>
        <end position="311"/>
    </location>
</feature>
<accession>A0A316DDM4</accession>
<dbReference type="EMBL" id="QGGL01000002">
    <property type="protein sequence ID" value="PWK15796.1"/>
    <property type="molecule type" value="Genomic_DNA"/>
</dbReference>
<evidence type="ECO:0000256" key="5">
    <source>
        <dbReference type="ARBA" id="ARBA00022989"/>
    </source>
</evidence>
<dbReference type="Proteomes" id="UP000245634">
    <property type="component" value="Unassembled WGS sequence"/>
</dbReference>
<keyword evidence="3" id="KW-1003">Cell membrane</keyword>
<feature type="transmembrane region" description="Helical" evidence="7">
    <location>
        <begin position="388"/>
        <end position="407"/>
    </location>
</feature>
<reference evidence="8 9" key="1">
    <citation type="submission" date="2018-05" db="EMBL/GenBank/DDBJ databases">
        <title>Genomic Encyclopedia of Type Strains, Phase IV (KMG-IV): sequencing the most valuable type-strain genomes for metagenomic binning, comparative biology and taxonomic classification.</title>
        <authorList>
            <person name="Goeker M."/>
        </authorList>
    </citation>
    <scope>NUCLEOTIDE SEQUENCE [LARGE SCALE GENOMIC DNA]</scope>
    <source>
        <strain evidence="8 9">DSM 18773</strain>
    </source>
</reference>
<feature type="transmembrane region" description="Helical" evidence="7">
    <location>
        <begin position="21"/>
        <end position="44"/>
    </location>
</feature>
<feature type="transmembrane region" description="Helical" evidence="7">
    <location>
        <begin position="89"/>
        <end position="108"/>
    </location>
</feature>
<comment type="caution">
    <text evidence="8">The sequence shown here is derived from an EMBL/GenBank/DDBJ whole genome shotgun (WGS) entry which is preliminary data.</text>
</comment>
<dbReference type="CDD" id="cd06173">
    <property type="entry name" value="MFS_MefA_like"/>
    <property type="match status" value="1"/>
</dbReference>
<name>A0A316DDM4_9BACL</name>
<feature type="transmembrane region" description="Helical" evidence="7">
    <location>
        <begin position="361"/>
        <end position="382"/>
    </location>
</feature>
<feature type="transmembrane region" description="Helical" evidence="7">
    <location>
        <begin position="222"/>
        <end position="242"/>
    </location>
</feature>
<comment type="subcellular location">
    <subcellularLocation>
        <location evidence="1">Cell membrane</location>
        <topology evidence="1">Multi-pass membrane protein</topology>
    </subcellularLocation>
</comment>
<evidence type="ECO:0000256" key="1">
    <source>
        <dbReference type="ARBA" id="ARBA00004651"/>
    </source>
</evidence>
<feature type="transmembrane region" description="Helical" evidence="7">
    <location>
        <begin position="262"/>
        <end position="284"/>
    </location>
</feature>
<evidence type="ECO:0000256" key="3">
    <source>
        <dbReference type="ARBA" id="ARBA00022475"/>
    </source>
</evidence>
<organism evidence="8 9">
    <name type="scientific">Tumebacillus permanentifrigoris</name>
    <dbReference type="NCBI Taxonomy" id="378543"/>
    <lineage>
        <taxon>Bacteria</taxon>
        <taxon>Bacillati</taxon>
        <taxon>Bacillota</taxon>
        <taxon>Bacilli</taxon>
        <taxon>Bacillales</taxon>
        <taxon>Alicyclobacillaceae</taxon>
        <taxon>Tumebacillus</taxon>
    </lineage>
</organism>
<feature type="transmembrane region" description="Helical" evidence="7">
    <location>
        <begin position="162"/>
        <end position="187"/>
    </location>
</feature>
<dbReference type="Pfam" id="PF07690">
    <property type="entry name" value="MFS_1"/>
    <property type="match status" value="1"/>
</dbReference>
<keyword evidence="9" id="KW-1185">Reference proteome</keyword>
<dbReference type="Gene3D" id="1.20.1250.20">
    <property type="entry name" value="MFS general substrate transporter like domains"/>
    <property type="match status" value="1"/>
</dbReference>
<evidence type="ECO:0000313" key="8">
    <source>
        <dbReference type="EMBL" id="PWK15796.1"/>
    </source>
</evidence>
<dbReference type="PANTHER" id="PTHR43266:SF2">
    <property type="entry name" value="MAJOR FACILITATOR SUPERFAMILY (MFS) PROFILE DOMAIN-CONTAINING PROTEIN"/>
    <property type="match status" value="1"/>
</dbReference>